<sequence length="79" mass="8474">WCPSCPNAPRRAEVTGDVTRERAMSVALGCSNMGERWGGVRPPACWGRVSGGKVSGCRDRGALDGVRACADGAARWRRR</sequence>
<name>A0A6J4NA08_9RHOB</name>
<dbReference type="EMBL" id="CADCUU010000001">
    <property type="protein sequence ID" value="CAA9381712.1"/>
    <property type="molecule type" value="Genomic_DNA"/>
</dbReference>
<feature type="non-terminal residue" evidence="1">
    <location>
        <position position="79"/>
    </location>
</feature>
<gene>
    <name evidence="1" type="ORF">AVDCRST_MAG15-998</name>
</gene>
<organism evidence="1">
    <name type="scientific">uncultured Rubellimicrobium sp</name>
    <dbReference type="NCBI Taxonomy" id="543078"/>
    <lineage>
        <taxon>Bacteria</taxon>
        <taxon>Pseudomonadati</taxon>
        <taxon>Pseudomonadota</taxon>
        <taxon>Alphaproteobacteria</taxon>
        <taxon>Rhodobacterales</taxon>
        <taxon>Roseobacteraceae</taxon>
        <taxon>Rubellimicrobium</taxon>
        <taxon>environmental samples</taxon>
    </lineage>
</organism>
<protein>
    <submittedName>
        <fullName evidence="1">Uncharacterized protein</fullName>
    </submittedName>
</protein>
<dbReference type="AlphaFoldDB" id="A0A6J4NA08"/>
<proteinExistence type="predicted"/>
<evidence type="ECO:0000313" key="1">
    <source>
        <dbReference type="EMBL" id="CAA9381712.1"/>
    </source>
</evidence>
<accession>A0A6J4NA08</accession>
<feature type="non-terminal residue" evidence="1">
    <location>
        <position position="1"/>
    </location>
</feature>
<reference evidence="1" key="1">
    <citation type="submission" date="2020-02" db="EMBL/GenBank/DDBJ databases">
        <authorList>
            <person name="Meier V. D."/>
        </authorList>
    </citation>
    <scope>NUCLEOTIDE SEQUENCE</scope>
    <source>
        <strain evidence="1">AVDCRST_MAG15</strain>
    </source>
</reference>